<dbReference type="OrthoDB" id="9787061at2"/>
<proteinExistence type="inferred from homology"/>
<name>A0A1H3VG35_9GAMM</name>
<dbReference type="InterPro" id="IPR045864">
    <property type="entry name" value="aa-tRNA-synth_II/BPL/LPL"/>
</dbReference>
<dbReference type="InterPro" id="IPR020605">
    <property type="entry name" value="Octanoyltransferase_CS"/>
</dbReference>
<feature type="domain" description="BPL/LPL catalytic" evidence="11">
    <location>
        <begin position="38"/>
        <end position="213"/>
    </location>
</feature>
<dbReference type="NCBIfam" id="TIGR00214">
    <property type="entry name" value="lipB"/>
    <property type="match status" value="1"/>
</dbReference>
<evidence type="ECO:0000256" key="6">
    <source>
        <dbReference type="HAMAP-Rule" id="MF_00013"/>
    </source>
</evidence>
<dbReference type="InterPro" id="IPR000544">
    <property type="entry name" value="Octanoyltransferase"/>
</dbReference>
<evidence type="ECO:0000256" key="4">
    <source>
        <dbReference type="ARBA" id="ARBA00023315"/>
    </source>
</evidence>
<evidence type="ECO:0000256" key="7">
    <source>
        <dbReference type="PIRNR" id="PIRNR016262"/>
    </source>
</evidence>
<sequence>MGIVEHRVVDILHIRQLGLLEYVSAWKQMQVFTQNRLLNTPDEVWLVQHPPVFTLGRNGKLEHVLAPGDIPVIPIDRGGQVTYHGPGQLVAYMLLDIRRKALGVRELVTGIEQSVIDLLAHYSIVALGDRDAPGVYVDGRKIAALGLRVSKGRTYHGLSLNVAMDLEPFLRINPCGYAGLQVTQCQDLGIEQAPFELARELCECLTHRLGYAALKWL</sequence>
<dbReference type="PROSITE" id="PS51733">
    <property type="entry name" value="BPL_LPL_CATALYTIC"/>
    <property type="match status" value="1"/>
</dbReference>
<feature type="active site" description="Acyl-thioester intermediate" evidence="6 8">
    <location>
        <position position="175"/>
    </location>
</feature>
<comment type="miscellaneous">
    <text evidence="6">In the reaction, the free carboxyl group of octanoic acid is attached via an amide linkage to the epsilon-amino group of a specific lysine residue of lipoyl domains of lipoate-dependent enzymes.</text>
</comment>
<keyword evidence="3 6" id="KW-0808">Transferase</keyword>
<dbReference type="PIRSF" id="PIRSF016262">
    <property type="entry name" value="LPLase"/>
    <property type="match status" value="1"/>
</dbReference>
<dbReference type="NCBIfam" id="NF010922">
    <property type="entry name" value="PRK14342.1"/>
    <property type="match status" value="1"/>
</dbReference>
<evidence type="ECO:0000256" key="9">
    <source>
        <dbReference type="PIRSR" id="PIRSR016262-2"/>
    </source>
</evidence>
<dbReference type="Gene3D" id="3.30.930.10">
    <property type="entry name" value="Bira Bifunctional Protein, Domain 2"/>
    <property type="match status" value="1"/>
</dbReference>
<accession>A0A1H3VG35</accession>
<evidence type="ECO:0000256" key="1">
    <source>
        <dbReference type="ARBA" id="ARBA00004821"/>
    </source>
</evidence>
<dbReference type="PANTHER" id="PTHR10993">
    <property type="entry name" value="OCTANOYLTRANSFERASE"/>
    <property type="match status" value="1"/>
</dbReference>
<organism evidence="12 13">
    <name type="scientific">Thiothrix caldifontis</name>
    <dbReference type="NCBI Taxonomy" id="525918"/>
    <lineage>
        <taxon>Bacteria</taxon>
        <taxon>Pseudomonadati</taxon>
        <taxon>Pseudomonadota</taxon>
        <taxon>Gammaproteobacteria</taxon>
        <taxon>Thiotrichales</taxon>
        <taxon>Thiotrichaceae</taxon>
        <taxon>Thiothrix</taxon>
    </lineage>
</organism>
<keyword evidence="4 6" id="KW-0012">Acyltransferase</keyword>
<comment type="pathway">
    <text evidence="1 6 7">Protein modification; protein lipoylation via endogenous pathway; protein N(6)-(lipoyl)lysine from octanoyl-[acyl-carrier-protein]: step 1/2.</text>
</comment>
<evidence type="ECO:0000256" key="8">
    <source>
        <dbReference type="PIRSR" id="PIRSR016262-1"/>
    </source>
</evidence>
<comment type="subcellular location">
    <subcellularLocation>
        <location evidence="6">Cytoplasm</location>
    </subcellularLocation>
</comment>
<evidence type="ECO:0000256" key="5">
    <source>
        <dbReference type="ARBA" id="ARBA00024732"/>
    </source>
</evidence>
<evidence type="ECO:0000259" key="11">
    <source>
        <dbReference type="PROSITE" id="PS51733"/>
    </source>
</evidence>
<dbReference type="GO" id="GO:0005737">
    <property type="term" value="C:cytoplasm"/>
    <property type="evidence" value="ECO:0007669"/>
    <property type="project" value="UniProtKB-SubCell"/>
</dbReference>
<dbReference type="STRING" id="525918.SAMN05660964_00018"/>
<evidence type="ECO:0000256" key="2">
    <source>
        <dbReference type="ARBA" id="ARBA00022490"/>
    </source>
</evidence>
<dbReference type="PANTHER" id="PTHR10993:SF7">
    <property type="entry name" value="LIPOYLTRANSFERASE 2, MITOCHONDRIAL-RELATED"/>
    <property type="match status" value="1"/>
</dbReference>
<dbReference type="EC" id="2.3.1.181" evidence="6 7"/>
<feature type="binding site" evidence="6 9">
    <location>
        <begin position="144"/>
        <end position="146"/>
    </location>
    <ligand>
        <name>substrate</name>
    </ligand>
</feature>
<evidence type="ECO:0000313" key="12">
    <source>
        <dbReference type="EMBL" id="SDZ73102.1"/>
    </source>
</evidence>
<comment type="function">
    <text evidence="5 6 7">Catalyzes the transfer of endogenously produced octanoic acid from octanoyl-acyl-carrier-protein onto the lipoyl domains of lipoate-dependent enzymes. Lipoyl-ACP can also act as a substrate although octanoyl-ACP is likely to be the physiological substrate.</text>
</comment>
<dbReference type="FunFam" id="3.30.930.10:FF:000020">
    <property type="entry name" value="Octanoyltransferase"/>
    <property type="match status" value="1"/>
</dbReference>
<comment type="catalytic activity">
    <reaction evidence="6 7">
        <text>octanoyl-[ACP] + L-lysyl-[protein] = N(6)-octanoyl-L-lysyl-[protein] + holo-[ACP] + H(+)</text>
        <dbReference type="Rhea" id="RHEA:17665"/>
        <dbReference type="Rhea" id="RHEA-COMP:9636"/>
        <dbReference type="Rhea" id="RHEA-COMP:9685"/>
        <dbReference type="Rhea" id="RHEA-COMP:9752"/>
        <dbReference type="Rhea" id="RHEA-COMP:9928"/>
        <dbReference type="ChEBI" id="CHEBI:15378"/>
        <dbReference type="ChEBI" id="CHEBI:29969"/>
        <dbReference type="ChEBI" id="CHEBI:64479"/>
        <dbReference type="ChEBI" id="CHEBI:78463"/>
        <dbReference type="ChEBI" id="CHEBI:78809"/>
        <dbReference type="EC" id="2.3.1.181"/>
    </reaction>
</comment>
<feature type="binding site" evidence="6 9">
    <location>
        <begin position="77"/>
        <end position="84"/>
    </location>
    <ligand>
        <name>substrate</name>
    </ligand>
</feature>
<dbReference type="SUPFAM" id="SSF55681">
    <property type="entry name" value="Class II aaRS and biotin synthetases"/>
    <property type="match status" value="1"/>
</dbReference>
<dbReference type="Pfam" id="PF21948">
    <property type="entry name" value="LplA-B_cat"/>
    <property type="match status" value="1"/>
</dbReference>
<keyword evidence="2 6" id="KW-0963">Cytoplasm</keyword>
<evidence type="ECO:0000313" key="13">
    <source>
        <dbReference type="Proteomes" id="UP000199397"/>
    </source>
</evidence>
<protein>
    <recommendedName>
        <fullName evidence="6 7">Octanoyltransferase</fullName>
        <ecNumber evidence="6 7">2.3.1.181</ecNumber>
    </recommendedName>
    <alternativeName>
        <fullName evidence="6">Lipoate-protein ligase B</fullName>
    </alternativeName>
    <alternativeName>
        <fullName evidence="6">Lipoyl/octanoyl transferase</fullName>
    </alternativeName>
    <alternativeName>
        <fullName evidence="6">Octanoyl-[acyl-carrier-protein]-protein N-octanoyltransferase</fullName>
    </alternativeName>
</protein>
<dbReference type="PROSITE" id="PS01313">
    <property type="entry name" value="LIPB"/>
    <property type="match status" value="1"/>
</dbReference>
<comment type="similarity">
    <text evidence="6 7">Belongs to the LipB family.</text>
</comment>
<dbReference type="UniPathway" id="UPA00538">
    <property type="reaction ID" value="UER00592"/>
</dbReference>
<evidence type="ECO:0000256" key="3">
    <source>
        <dbReference type="ARBA" id="ARBA00022679"/>
    </source>
</evidence>
<dbReference type="GO" id="GO:0009249">
    <property type="term" value="P:protein lipoylation"/>
    <property type="evidence" value="ECO:0007669"/>
    <property type="project" value="InterPro"/>
</dbReference>
<dbReference type="AlphaFoldDB" id="A0A1H3VG35"/>
<keyword evidence="13" id="KW-1185">Reference proteome</keyword>
<dbReference type="HAMAP" id="MF_00013">
    <property type="entry name" value="LipB"/>
    <property type="match status" value="1"/>
</dbReference>
<dbReference type="EMBL" id="FNQP01000001">
    <property type="protein sequence ID" value="SDZ73102.1"/>
    <property type="molecule type" value="Genomic_DNA"/>
</dbReference>
<dbReference type="RefSeq" id="WP_093064144.1">
    <property type="nucleotide sequence ID" value="NZ_FNQP01000001.1"/>
</dbReference>
<dbReference type="GO" id="GO:0033819">
    <property type="term" value="F:lipoyl(octanoyl) transferase activity"/>
    <property type="evidence" value="ECO:0007669"/>
    <property type="project" value="UniProtKB-EC"/>
</dbReference>
<dbReference type="Proteomes" id="UP000199397">
    <property type="component" value="Unassembled WGS sequence"/>
</dbReference>
<reference evidence="12 13" key="1">
    <citation type="submission" date="2016-10" db="EMBL/GenBank/DDBJ databases">
        <authorList>
            <person name="de Groot N.N."/>
        </authorList>
    </citation>
    <scope>NUCLEOTIDE SEQUENCE [LARGE SCALE GENOMIC DNA]</scope>
    <source>
        <strain evidence="12 13">DSM 21228</strain>
    </source>
</reference>
<dbReference type="InterPro" id="IPR004143">
    <property type="entry name" value="BPL_LPL_catalytic"/>
</dbReference>
<evidence type="ECO:0000256" key="10">
    <source>
        <dbReference type="PIRSR" id="PIRSR016262-3"/>
    </source>
</evidence>
<feature type="site" description="Lowers pKa of active site Cys" evidence="6 10">
    <location>
        <position position="141"/>
    </location>
</feature>
<feature type="binding site" evidence="6 9">
    <location>
        <begin position="157"/>
        <end position="159"/>
    </location>
    <ligand>
        <name>substrate</name>
    </ligand>
</feature>
<dbReference type="CDD" id="cd16444">
    <property type="entry name" value="LipB"/>
    <property type="match status" value="1"/>
</dbReference>
<gene>
    <name evidence="6" type="primary">lipB</name>
    <name evidence="12" type="ORF">SAMN05660964_00018</name>
</gene>